<dbReference type="KEGG" id="avp:AVENP_0644"/>
<name>A0AAE7B9J3_9BACT</name>
<reference evidence="1 2" key="1">
    <citation type="submission" date="2020-05" db="EMBL/GenBank/DDBJ databases">
        <title>Complete genome sequencing of Campylobacter and Arcobacter type strains.</title>
        <authorList>
            <person name="Miller W.G."/>
            <person name="Yee E."/>
        </authorList>
    </citation>
    <scope>NUCLEOTIDE SEQUENCE [LARGE SCALE GENOMIC DNA]</scope>
    <source>
        <strain evidence="1 2">LMG 26156</strain>
    </source>
</reference>
<protein>
    <submittedName>
        <fullName evidence="1">Uncharacterized protein</fullName>
    </submittedName>
</protein>
<evidence type="ECO:0000313" key="1">
    <source>
        <dbReference type="EMBL" id="QKF66215.1"/>
    </source>
</evidence>
<dbReference type="EMBL" id="CP053840">
    <property type="protein sequence ID" value="QKF66215.1"/>
    <property type="molecule type" value="Genomic_DNA"/>
</dbReference>
<organism evidence="1 2">
    <name type="scientific">Arcobacter venerupis</name>
    <dbReference type="NCBI Taxonomy" id="1054033"/>
    <lineage>
        <taxon>Bacteria</taxon>
        <taxon>Pseudomonadati</taxon>
        <taxon>Campylobacterota</taxon>
        <taxon>Epsilonproteobacteria</taxon>
        <taxon>Campylobacterales</taxon>
        <taxon>Arcobacteraceae</taxon>
        <taxon>Arcobacter</taxon>
    </lineage>
</organism>
<dbReference type="RefSeq" id="WP_128357636.1">
    <property type="nucleotide sequence ID" value="NZ_CP053840.1"/>
</dbReference>
<sequence>MAEGIEVIVLLDVGGLEDKVKFEKHVKKEGFKPVDGEDFVYTATSSTTTFSTKAYILEVFKKGLQKNVFNDANLIFLLNETPYPTYYYDKETNDFELIQEEK</sequence>
<accession>A0AAE7B9J3</accession>
<dbReference type="Proteomes" id="UP000503482">
    <property type="component" value="Chromosome"/>
</dbReference>
<gene>
    <name evidence="1" type="ORF">AVENP_0644</name>
</gene>
<evidence type="ECO:0000313" key="2">
    <source>
        <dbReference type="Proteomes" id="UP000503482"/>
    </source>
</evidence>
<keyword evidence="2" id="KW-1185">Reference proteome</keyword>
<proteinExistence type="predicted"/>
<dbReference type="AlphaFoldDB" id="A0AAE7B9J3"/>